<dbReference type="PANTHER" id="PTHR36847">
    <property type="entry name" value="AMIDOLIGASE ENZYME"/>
    <property type="match status" value="1"/>
</dbReference>
<dbReference type="EMBL" id="KZ679007">
    <property type="protein sequence ID" value="PSS25912.1"/>
    <property type="molecule type" value="Genomic_DNA"/>
</dbReference>
<protein>
    <recommendedName>
        <fullName evidence="4">Amidoligase enzyme</fullName>
    </recommendedName>
</protein>
<dbReference type="Pfam" id="PF12224">
    <property type="entry name" value="Amidoligase_2"/>
    <property type="match status" value="1"/>
</dbReference>
<dbReference type="STRING" id="857342.A0A2T3BC67"/>
<reference evidence="2 3" key="1">
    <citation type="journal article" date="2018" name="New Phytol.">
        <title>Comparative genomics and transcriptomics depict ericoid mycorrhizal fungi as versatile saprotrophs and plant mutualists.</title>
        <authorList>
            <person name="Martino E."/>
            <person name="Morin E."/>
            <person name="Grelet G.A."/>
            <person name="Kuo A."/>
            <person name="Kohler A."/>
            <person name="Daghino S."/>
            <person name="Barry K.W."/>
            <person name="Cichocki N."/>
            <person name="Clum A."/>
            <person name="Dockter R.B."/>
            <person name="Hainaut M."/>
            <person name="Kuo R.C."/>
            <person name="LaButti K."/>
            <person name="Lindahl B.D."/>
            <person name="Lindquist E.A."/>
            <person name="Lipzen A."/>
            <person name="Khouja H.R."/>
            <person name="Magnuson J."/>
            <person name="Murat C."/>
            <person name="Ohm R.A."/>
            <person name="Singer S.W."/>
            <person name="Spatafora J.W."/>
            <person name="Wang M."/>
            <person name="Veneault-Fourrey C."/>
            <person name="Henrissat B."/>
            <person name="Grigoriev I.V."/>
            <person name="Martin F.M."/>
            <person name="Perotto S."/>
        </authorList>
    </citation>
    <scope>NUCLEOTIDE SEQUENCE [LARGE SCALE GENOMIC DNA]</scope>
    <source>
        <strain evidence="2 3">ATCC 22711</strain>
    </source>
</reference>
<dbReference type="AlphaFoldDB" id="A0A2T3BC67"/>
<dbReference type="OrthoDB" id="3599584at2759"/>
<dbReference type="RefSeq" id="XP_024724511.1">
    <property type="nucleotide sequence ID" value="XM_024867354.1"/>
</dbReference>
<dbReference type="GeneID" id="36575435"/>
<organism evidence="2 3">
    <name type="scientific">Amorphotheca resinae ATCC 22711</name>
    <dbReference type="NCBI Taxonomy" id="857342"/>
    <lineage>
        <taxon>Eukaryota</taxon>
        <taxon>Fungi</taxon>
        <taxon>Dikarya</taxon>
        <taxon>Ascomycota</taxon>
        <taxon>Pezizomycotina</taxon>
        <taxon>Leotiomycetes</taxon>
        <taxon>Helotiales</taxon>
        <taxon>Amorphothecaceae</taxon>
        <taxon>Amorphotheca</taxon>
    </lineage>
</organism>
<evidence type="ECO:0000256" key="1">
    <source>
        <dbReference type="SAM" id="MobiDB-lite"/>
    </source>
</evidence>
<feature type="region of interest" description="Disordered" evidence="1">
    <location>
        <begin position="353"/>
        <end position="376"/>
    </location>
</feature>
<evidence type="ECO:0000313" key="2">
    <source>
        <dbReference type="EMBL" id="PSS25912.1"/>
    </source>
</evidence>
<proteinExistence type="predicted"/>
<dbReference type="InParanoid" id="A0A2T3BC67"/>
<evidence type="ECO:0000313" key="3">
    <source>
        <dbReference type="Proteomes" id="UP000241818"/>
    </source>
</evidence>
<dbReference type="Proteomes" id="UP000241818">
    <property type="component" value="Unassembled WGS sequence"/>
</dbReference>
<keyword evidence="3" id="KW-1185">Reference proteome</keyword>
<gene>
    <name evidence="2" type="ORF">M430DRAFT_39936</name>
</gene>
<dbReference type="PANTHER" id="PTHR36847:SF1">
    <property type="entry name" value="AMIDOLIGASE ENZYME"/>
    <property type="match status" value="1"/>
</dbReference>
<dbReference type="InterPro" id="IPR022025">
    <property type="entry name" value="Amidoligase_2"/>
</dbReference>
<feature type="compositionally biased region" description="Basic and acidic residues" evidence="1">
    <location>
        <begin position="353"/>
        <end position="370"/>
    </location>
</feature>
<evidence type="ECO:0008006" key="4">
    <source>
        <dbReference type="Google" id="ProtNLM"/>
    </source>
</evidence>
<accession>A0A2T3BC67</accession>
<sequence>MSQNPVVTAGLDIGIEAEFLLTGRNGGDNDAPNLKYFAYAIAASYNEDAPDWVPKMRQEVEIDDVYDKEDPRKYHDWVLTADKSLEETLNPNDEDSGPRKWPLELVSPVLKFRTGSNFREIVEHVWKHIRDVTVIAVNKSCGLHVHLSPSRDDNNGTWTLPAVKSICRSIVYFEFAFEALLPSTRRCNPWTKSNVYDNRRFPNKKLKTCFDIIDSCQTIPEIVYLMNDGDDKYFGWNFLNLLEDGTNTIEFRRAPGVEKVKDCLAWVEFVVTFVEASVQNGNGLFNNTGVAATVQELKGFLGTVMVAGGQPARLKRIFSGKSGAIFPRRVDTLGYSAADLDMLQRMKAADKAADGKRNLMKERMQRRDHPAPSTAN</sequence>
<name>A0A2T3BC67_AMORE</name>